<proteinExistence type="predicted"/>
<dbReference type="AlphaFoldDB" id="A0A8C6LEB6"/>
<evidence type="ECO:0000313" key="2">
    <source>
        <dbReference type="Proteomes" id="UP000694548"/>
    </source>
</evidence>
<name>A0A8C6LEB6_NOTFU</name>
<reference evidence="1" key="1">
    <citation type="submission" date="2025-08" db="UniProtKB">
        <authorList>
            <consortium name="Ensembl"/>
        </authorList>
    </citation>
    <scope>IDENTIFICATION</scope>
</reference>
<organism evidence="1 2">
    <name type="scientific">Nothobranchius furzeri</name>
    <name type="common">Turquoise killifish</name>
    <dbReference type="NCBI Taxonomy" id="105023"/>
    <lineage>
        <taxon>Eukaryota</taxon>
        <taxon>Metazoa</taxon>
        <taxon>Chordata</taxon>
        <taxon>Craniata</taxon>
        <taxon>Vertebrata</taxon>
        <taxon>Euteleostomi</taxon>
        <taxon>Actinopterygii</taxon>
        <taxon>Neopterygii</taxon>
        <taxon>Teleostei</taxon>
        <taxon>Neoteleostei</taxon>
        <taxon>Acanthomorphata</taxon>
        <taxon>Ovalentaria</taxon>
        <taxon>Atherinomorphae</taxon>
        <taxon>Cyprinodontiformes</taxon>
        <taxon>Nothobranchiidae</taxon>
        <taxon>Nothobranchius</taxon>
    </lineage>
</organism>
<dbReference type="PANTHER" id="PTHR47501">
    <property type="entry name" value="TRANSPOSASE-RELATED"/>
    <property type="match status" value="1"/>
</dbReference>
<keyword evidence="2" id="KW-1185">Reference proteome</keyword>
<dbReference type="PANTHER" id="PTHR47501:SF7">
    <property type="entry name" value="TRANSPOSASE"/>
    <property type="match status" value="1"/>
</dbReference>
<protein>
    <recommendedName>
        <fullName evidence="3">HAT C-terminal dimerisation domain-containing protein</fullName>
    </recommendedName>
</protein>
<sequence>GIHSHGKGAQKTIEEQNHVSTTTDLWSANNRSYLGVTVHWIDKESLKRRKAAIACRRFRGRHTYDKISTENEDIFSEYGLTLDKITACVTDNGSNFVKAFKEYQHIESEEEEEEVDENICEEEAHFTDLHSVLASTNDENEHVGLCVLPPHQRCAAHSLNLVANNEVEKRLATNPESRTVYRSATAKCSALWTKSSRSTVAAECVEEVSDKKLIVPTVTRWNSFYDAYARITEMPLNDINDLCKKFQIKCMNDREYQLIKEYCAIMKPFSIALDILQGEETCFYGMLQPTLEVIMAKTLAMKNASSAMTTGLPEIIVGAIKFRFASVIDSKDALLHICQSQGQRARCGPRSIFMWPAR</sequence>
<dbReference type="InterPro" id="IPR012337">
    <property type="entry name" value="RNaseH-like_sf"/>
</dbReference>
<dbReference type="GeneTree" id="ENSGT00530000064692"/>
<dbReference type="Proteomes" id="UP000694548">
    <property type="component" value="Unassembled WGS sequence"/>
</dbReference>
<dbReference type="SUPFAM" id="SSF53098">
    <property type="entry name" value="Ribonuclease H-like"/>
    <property type="match status" value="1"/>
</dbReference>
<evidence type="ECO:0000313" key="1">
    <source>
        <dbReference type="Ensembl" id="ENSNFUP00015019074.1"/>
    </source>
</evidence>
<reference evidence="1" key="2">
    <citation type="submission" date="2025-09" db="UniProtKB">
        <authorList>
            <consortium name="Ensembl"/>
        </authorList>
    </citation>
    <scope>IDENTIFICATION</scope>
</reference>
<accession>A0A8C6LEB6</accession>
<dbReference type="Ensembl" id="ENSNFUT00015019967.1">
    <property type="protein sequence ID" value="ENSNFUP00015019074.1"/>
    <property type="gene ID" value="ENSNFUG00015009190.1"/>
</dbReference>
<evidence type="ECO:0008006" key="3">
    <source>
        <dbReference type="Google" id="ProtNLM"/>
    </source>
</evidence>